<comment type="caution">
    <text evidence="1">The sequence shown here is derived from an EMBL/GenBank/DDBJ whole genome shotgun (WGS) entry which is preliminary data.</text>
</comment>
<name>A0A1F4U5E6_UNCSA</name>
<dbReference type="Proteomes" id="UP000179242">
    <property type="component" value="Unassembled WGS sequence"/>
</dbReference>
<sequence length="170" mass="19272">MINNRYFMVLSNSQSFSVPLTYADNTEYEFLSVGDPPQSGSQESYYTKYYSTWNGYIELNNNGYYLTKGPFTYETTATPEPLSLFDGNTNTLKFDFRLDRIFGTSIPDTIYFDLITVSYPLSGSKRTQDLLYPDRLPIPKGSSAEKSGSDLSDTTLNSSLDITGWKVRIQ</sequence>
<organism evidence="1 2">
    <name type="scientific">candidate division WOR-1 bacterium RIFOXYC2_FULL_46_14</name>
    <dbReference type="NCBI Taxonomy" id="1802587"/>
    <lineage>
        <taxon>Bacteria</taxon>
        <taxon>Bacillati</taxon>
        <taxon>Saganbacteria</taxon>
    </lineage>
</organism>
<dbReference type="EMBL" id="MEUJ01000004">
    <property type="protein sequence ID" value="OGC40152.1"/>
    <property type="molecule type" value="Genomic_DNA"/>
</dbReference>
<accession>A0A1F4U5E6</accession>
<proteinExistence type="predicted"/>
<dbReference type="AlphaFoldDB" id="A0A1F4U5E6"/>
<evidence type="ECO:0000313" key="1">
    <source>
        <dbReference type="EMBL" id="OGC40152.1"/>
    </source>
</evidence>
<reference evidence="1 2" key="1">
    <citation type="journal article" date="2016" name="Nat. Commun.">
        <title>Thousands of microbial genomes shed light on interconnected biogeochemical processes in an aquifer system.</title>
        <authorList>
            <person name="Anantharaman K."/>
            <person name="Brown C.T."/>
            <person name="Hug L.A."/>
            <person name="Sharon I."/>
            <person name="Castelle C.J."/>
            <person name="Probst A.J."/>
            <person name="Thomas B.C."/>
            <person name="Singh A."/>
            <person name="Wilkins M.J."/>
            <person name="Karaoz U."/>
            <person name="Brodie E.L."/>
            <person name="Williams K.H."/>
            <person name="Hubbard S.S."/>
            <person name="Banfield J.F."/>
        </authorList>
    </citation>
    <scope>NUCLEOTIDE SEQUENCE [LARGE SCALE GENOMIC DNA]</scope>
</reference>
<protein>
    <submittedName>
        <fullName evidence="1">Uncharacterized protein</fullName>
    </submittedName>
</protein>
<evidence type="ECO:0000313" key="2">
    <source>
        <dbReference type="Proteomes" id="UP000179242"/>
    </source>
</evidence>
<gene>
    <name evidence="1" type="ORF">A2438_02570</name>
</gene>